<feature type="compositionally biased region" description="Polar residues" evidence="1">
    <location>
        <begin position="135"/>
        <end position="144"/>
    </location>
</feature>
<proteinExistence type="predicted"/>
<organism evidence="2 3">
    <name type="scientific">Cryptosporidium canis</name>
    <dbReference type="NCBI Taxonomy" id="195482"/>
    <lineage>
        <taxon>Eukaryota</taxon>
        <taxon>Sar</taxon>
        <taxon>Alveolata</taxon>
        <taxon>Apicomplexa</taxon>
        <taxon>Conoidasida</taxon>
        <taxon>Coccidia</taxon>
        <taxon>Eucoccidiorida</taxon>
        <taxon>Eimeriorina</taxon>
        <taxon>Cryptosporidiidae</taxon>
        <taxon>Cryptosporidium</taxon>
    </lineage>
</organism>
<accession>A0ABQ8PAB0</accession>
<evidence type="ECO:0000313" key="3">
    <source>
        <dbReference type="Proteomes" id="UP001071777"/>
    </source>
</evidence>
<evidence type="ECO:0000256" key="1">
    <source>
        <dbReference type="SAM" id="MobiDB-lite"/>
    </source>
</evidence>
<feature type="region of interest" description="Disordered" evidence="1">
    <location>
        <begin position="1"/>
        <end position="94"/>
    </location>
</feature>
<comment type="caution">
    <text evidence="2">The sequence shown here is derived from an EMBL/GenBank/DDBJ whole genome shotgun (WGS) entry which is preliminary data.</text>
</comment>
<reference evidence="2" key="1">
    <citation type="submission" date="2022-10" db="EMBL/GenBank/DDBJ databases">
        <title>Adaptive evolution leads to modifications in subtelomeric GC content in a zoonotic Cryptosporidium species.</title>
        <authorList>
            <person name="Li J."/>
            <person name="Feng Y."/>
            <person name="Xiao L."/>
        </authorList>
    </citation>
    <scope>NUCLEOTIDE SEQUENCE</scope>
    <source>
        <strain evidence="2">25894</strain>
    </source>
</reference>
<feature type="compositionally biased region" description="Basic and acidic residues" evidence="1">
    <location>
        <begin position="121"/>
        <end position="134"/>
    </location>
</feature>
<protein>
    <submittedName>
        <fullName evidence="2">HREF motif-containing protein</fullName>
    </submittedName>
</protein>
<dbReference type="EMBL" id="JAPCXB010000035">
    <property type="protein sequence ID" value="KAJ1613381.1"/>
    <property type="molecule type" value="Genomic_DNA"/>
</dbReference>
<name>A0ABQ8PAB0_9CRYT</name>
<evidence type="ECO:0000313" key="2">
    <source>
        <dbReference type="EMBL" id="KAJ1613381.1"/>
    </source>
</evidence>
<keyword evidence="3" id="KW-1185">Reference proteome</keyword>
<feature type="compositionally biased region" description="Basic and acidic residues" evidence="1">
    <location>
        <begin position="9"/>
        <end position="23"/>
    </location>
</feature>
<gene>
    <name evidence="2" type="ORF">OJ252_978</name>
</gene>
<dbReference type="Proteomes" id="UP001071777">
    <property type="component" value="Unassembled WGS sequence"/>
</dbReference>
<feature type="region of interest" description="Disordered" evidence="1">
    <location>
        <begin position="121"/>
        <end position="144"/>
    </location>
</feature>
<sequence length="144" mass="16020">MTGSSVRRHAIELRKVHRSDQRGHLTLKYRRASSESRRNQSVIRLEGGAAGSGDSRPAAEAEGEIQSSGVVGPEKSHVEGPGAEAQGGGAASEELELELVCEGEEELDDDEELYRELERIRRERAEKERERRNSEISLTEMSMF</sequence>